<comment type="caution">
    <text evidence="2">The sequence shown here is derived from an EMBL/GenBank/DDBJ whole genome shotgun (WGS) entry which is preliminary data.</text>
</comment>
<proteinExistence type="predicted"/>
<sequence length="359" mass="37807">MQASPLGAADMARIRSVKPETWVSETLAEVSIPAMVTFLGMTNHADDHGRHRDNAAIVCGLVWPLREEITRADVEDHLEQLAAAGAVCRYTGCDGRKYFHYPTWRSHQKIDKPSLSRLPACPHCEPERCGVCKGPCIQRAALAEAPTPVPEASPTAPRVFDESSANPPSPLDPLSGPVAKPSPQGSTGSGTTTAPTVDEKHKAVATSGKSAGQKPFAEASPKARRTVAEPSTPGSRILDPGSSFPTGRQAPEPEAVSAGQLVGEYVAACERRPPGSVLGHLGKTVKGLLAEGIDAEHVRAGLRRFAEIQGHPSRLPSLVNDAMNAPGAGLARPGSRPNLPAHQAWTNPVDAATAYAEEL</sequence>
<gene>
    <name evidence="2" type="ORF">Kpho01_60590</name>
</gene>
<feature type="compositionally biased region" description="Low complexity" evidence="1">
    <location>
        <begin position="181"/>
        <end position="196"/>
    </location>
</feature>
<accession>A0A9W6URZ8</accession>
<evidence type="ECO:0000313" key="2">
    <source>
        <dbReference type="EMBL" id="GLW58048.1"/>
    </source>
</evidence>
<protein>
    <submittedName>
        <fullName evidence="2">Uncharacterized protein</fullName>
    </submittedName>
</protein>
<organism evidence="2 3">
    <name type="scientific">Kitasatospora phosalacinea</name>
    <dbReference type="NCBI Taxonomy" id="2065"/>
    <lineage>
        <taxon>Bacteria</taxon>
        <taxon>Bacillati</taxon>
        <taxon>Actinomycetota</taxon>
        <taxon>Actinomycetes</taxon>
        <taxon>Kitasatosporales</taxon>
        <taxon>Streptomycetaceae</taxon>
        <taxon>Kitasatospora</taxon>
    </lineage>
</organism>
<name>A0A9W6URZ8_9ACTN</name>
<feature type="region of interest" description="Disordered" evidence="1">
    <location>
        <begin position="144"/>
        <end position="255"/>
    </location>
</feature>
<evidence type="ECO:0000313" key="3">
    <source>
        <dbReference type="Proteomes" id="UP001165143"/>
    </source>
</evidence>
<reference evidence="2" key="1">
    <citation type="submission" date="2023-02" db="EMBL/GenBank/DDBJ databases">
        <title>Kitasatospora phosalacinea NBRC 14362.</title>
        <authorList>
            <person name="Ichikawa N."/>
            <person name="Sato H."/>
            <person name="Tonouchi N."/>
        </authorList>
    </citation>
    <scope>NUCLEOTIDE SEQUENCE</scope>
    <source>
        <strain evidence="2">NBRC 14362</strain>
    </source>
</reference>
<dbReference type="AlphaFoldDB" id="A0A9W6URZ8"/>
<dbReference type="Proteomes" id="UP001165143">
    <property type="component" value="Unassembled WGS sequence"/>
</dbReference>
<dbReference type="EMBL" id="BSRX01000046">
    <property type="protein sequence ID" value="GLW58048.1"/>
    <property type="molecule type" value="Genomic_DNA"/>
</dbReference>
<evidence type="ECO:0000256" key="1">
    <source>
        <dbReference type="SAM" id="MobiDB-lite"/>
    </source>
</evidence>